<dbReference type="InterPro" id="IPR058120">
    <property type="entry name" value="MADS7"/>
</dbReference>
<feature type="region of interest" description="Disordered" evidence="1">
    <location>
        <begin position="85"/>
        <end position="114"/>
    </location>
</feature>
<evidence type="ECO:0000313" key="3">
    <source>
        <dbReference type="Proteomes" id="UP000262477"/>
    </source>
</evidence>
<feature type="compositionally biased region" description="Basic and acidic residues" evidence="1">
    <location>
        <begin position="105"/>
        <end position="114"/>
    </location>
</feature>
<name>A0A371Q988_STRIH</name>
<dbReference type="Pfam" id="PF26611">
    <property type="entry name" value="MAD7"/>
    <property type="match status" value="1"/>
</dbReference>
<sequence length="114" mass="11945">MAALASGLREFFFSDVGRATGTITPGAGTDVETQALLHLVELAGGQMQDRADSVARAAAAGGHGRLHGDGRGRLTLPAAVPLGLEDHHPAVPRRPGWRPGPAYDGSRRRETTAW</sequence>
<evidence type="ECO:0000313" key="2">
    <source>
        <dbReference type="EMBL" id="REK91270.1"/>
    </source>
</evidence>
<gene>
    <name evidence="2" type="ORF">DY245_05290</name>
</gene>
<protein>
    <submittedName>
        <fullName evidence="2">Uncharacterized protein</fullName>
    </submittedName>
</protein>
<keyword evidence="3" id="KW-1185">Reference proteome</keyword>
<dbReference type="EMBL" id="QUAC01000032">
    <property type="protein sequence ID" value="REK91270.1"/>
    <property type="molecule type" value="Genomic_DNA"/>
</dbReference>
<reference evidence="2 3" key="1">
    <citation type="submission" date="2018-08" db="EMBL/GenBank/DDBJ databases">
        <title>Streptomyces NEAU-D10 sp. nov., a novel Actinomycete isolated from soil.</title>
        <authorList>
            <person name="Jin L."/>
        </authorList>
    </citation>
    <scope>NUCLEOTIDE SEQUENCE [LARGE SCALE GENOMIC DNA]</scope>
    <source>
        <strain evidence="2 3">NEAU-D10</strain>
    </source>
</reference>
<dbReference type="Proteomes" id="UP000262477">
    <property type="component" value="Unassembled WGS sequence"/>
</dbReference>
<evidence type="ECO:0000256" key="1">
    <source>
        <dbReference type="SAM" id="MobiDB-lite"/>
    </source>
</evidence>
<accession>A0A371Q988</accession>
<organism evidence="2 3">
    <name type="scientific">Streptomyces inhibens</name>
    <dbReference type="NCBI Taxonomy" id="2293571"/>
    <lineage>
        <taxon>Bacteria</taxon>
        <taxon>Bacillati</taxon>
        <taxon>Actinomycetota</taxon>
        <taxon>Actinomycetes</taxon>
        <taxon>Kitasatosporales</taxon>
        <taxon>Streptomycetaceae</taxon>
        <taxon>Streptomyces</taxon>
    </lineage>
</organism>
<proteinExistence type="predicted"/>
<dbReference type="AlphaFoldDB" id="A0A371Q988"/>
<dbReference type="OrthoDB" id="9808668at2"/>
<comment type="caution">
    <text evidence="2">The sequence shown here is derived from an EMBL/GenBank/DDBJ whole genome shotgun (WGS) entry which is preliminary data.</text>
</comment>